<evidence type="ECO:0000256" key="1">
    <source>
        <dbReference type="SAM" id="MobiDB-lite"/>
    </source>
</evidence>
<organism evidence="2 3">
    <name type="scientific">Halosimplex rubrum</name>
    <dbReference type="NCBI Taxonomy" id="869889"/>
    <lineage>
        <taxon>Archaea</taxon>
        <taxon>Methanobacteriati</taxon>
        <taxon>Methanobacteriota</taxon>
        <taxon>Stenosarchaea group</taxon>
        <taxon>Halobacteria</taxon>
        <taxon>Halobacteriales</taxon>
        <taxon>Haloarculaceae</taxon>
        <taxon>Halosimplex</taxon>
    </lineage>
</organism>
<keyword evidence="3" id="KW-1185">Reference proteome</keyword>
<sequence length="195" mass="22977">MTSDDNFELRDGQYHCTNPDCDWWVPEGMEYLADDHDCEEWRENTDEEDPDFFEGLDVSSFLDQNPQGDELEAMFEGCVEEGEMTDLEREVIEERMEDIEDEEKRGDIDELIERLEDPIFADEPEVELDAENDDLSDIPTQEEIEERLEELKEEVEEEESLWDEVDVDELLEETTGESEAEEMVDRNREDEDKSA</sequence>
<dbReference type="AlphaFoldDB" id="A0A7D5P4P0"/>
<dbReference type="RefSeq" id="WP_179908066.1">
    <property type="nucleotide sequence ID" value="NZ_CP058910.1"/>
</dbReference>
<dbReference type="OrthoDB" id="254581at2157"/>
<evidence type="ECO:0000313" key="2">
    <source>
        <dbReference type="EMBL" id="QLH78144.1"/>
    </source>
</evidence>
<dbReference type="GeneID" id="56078775"/>
<accession>A0A7D5P4P0</accession>
<dbReference type="EMBL" id="CP058910">
    <property type="protein sequence ID" value="QLH78144.1"/>
    <property type="molecule type" value="Genomic_DNA"/>
</dbReference>
<feature type="compositionally biased region" description="Acidic residues" evidence="1">
    <location>
        <begin position="148"/>
        <end position="182"/>
    </location>
</feature>
<feature type="compositionally biased region" description="Basic and acidic residues" evidence="1">
    <location>
        <begin position="183"/>
        <end position="195"/>
    </location>
</feature>
<protein>
    <submittedName>
        <fullName evidence="2">Uncharacterized protein</fullName>
    </submittedName>
</protein>
<feature type="region of interest" description="Disordered" evidence="1">
    <location>
        <begin position="148"/>
        <end position="195"/>
    </location>
</feature>
<dbReference type="KEGG" id="hrr:HZS55_12890"/>
<gene>
    <name evidence="2" type="ORF">HZS55_12890</name>
</gene>
<name>A0A7D5P4P0_9EURY</name>
<proteinExistence type="predicted"/>
<evidence type="ECO:0000313" key="3">
    <source>
        <dbReference type="Proteomes" id="UP000509667"/>
    </source>
</evidence>
<dbReference type="Proteomes" id="UP000509667">
    <property type="component" value="Chromosome"/>
</dbReference>
<reference evidence="2 3" key="1">
    <citation type="submission" date="2020-07" db="EMBL/GenBank/DDBJ databases">
        <title>Halosimplex pelagicum sp. nov. and Halosimplex rubrum sp. nov., isolated from salted brown alga Laminaria, and emended description of the genus Halosimplex.</title>
        <authorList>
            <person name="Cui H."/>
        </authorList>
    </citation>
    <scope>NUCLEOTIDE SEQUENCE [LARGE SCALE GENOMIC DNA]</scope>
    <source>
        <strain evidence="2 3">R27</strain>
    </source>
</reference>